<dbReference type="EMBL" id="SCEB01215774">
    <property type="protein sequence ID" value="RXM27765.1"/>
    <property type="molecule type" value="Genomic_DNA"/>
</dbReference>
<keyword evidence="2" id="KW-1185">Reference proteome</keyword>
<comment type="caution">
    <text evidence="1">The sequence shown here is derived from an EMBL/GenBank/DDBJ whole genome shotgun (WGS) entry which is preliminary data.</text>
</comment>
<protein>
    <submittedName>
        <fullName evidence="1">Attractin-like protein 1</fullName>
    </submittedName>
</protein>
<dbReference type="Proteomes" id="UP000289886">
    <property type="component" value="Unassembled WGS sequence"/>
</dbReference>
<evidence type="ECO:0000313" key="1">
    <source>
        <dbReference type="EMBL" id="RXM27765.1"/>
    </source>
</evidence>
<proteinExistence type="predicted"/>
<sequence>MRERQQMASRPFASVDVALEAAGGEQTDPLRVPLEGAPKPIAVEPCSGNKAAVLTVFVCLPRGSSEAPPPGQSGKISASPTTSTIELLNVWRDVHLPAVKLLLNTALI</sequence>
<gene>
    <name evidence="1" type="ORF">EOD39_10395</name>
</gene>
<dbReference type="AlphaFoldDB" id="A0A444TXW2"/>
<name>A0A444TXW2_ACIRT</name>
<evidence type="ECO:0000313" key="2">
    <source>
        <dbReference type="Proteomes" id="UP000289886"/>
    </source>
</evidence>
<reference evidence="1 2" key="1">
    <citation type="submission" date="2019-01" db="EMBL/GenBank/DDBJ databases">
        <title>Draft Genome and Complete Hox-Cluster Characterization of the Sterlet Sturgeon (Acipenser ruthenus).</title>
        <authorList>
            <person name="Wei Q."/>
        </authorList>
    </citation>
    <scope>NUCLEOTIDE SEQUENCE [LARGE SCALE GENOMIC DNA]</scope>
    <source>
        <strain evidence="1">WHYD16114868_AA</strain>
        <tissue evidence="1">Blood</tissue>
    </source>
</reference>
<organism evidence="1 2">
    <name type="scientific">Acipenser ruthenus</name>
    <name type="common">Sterlet sturgeon</name>
    <dbReference type="NCBI Taxonomy" id="7906"/>
    <lineage>
        <taxon>Eukaryota</taxon>
        <taxon>Metazoa</taxon>
        <taxon>Chordata</taxon>
        <taxon>Craniata</taxon>
        <taxon>Vertebrata</taxon>
        <taxon>Euteleostomi</taxon>
        <taxon>Actinopterygii</taxon>
        <taxon>Chondrostei</taxon>
        <taxon>Acipenseriformes</taxon>
        <taxon>Acipenseridae</taxon>
        <taxon>Acipenser</taxon>
    </lineage>
</organism>
<accession>A0A444TXW2</accession>